<proteinExistence type="predicted"/>
<dbReference type="HOGENOM" id="CLU_2992394_0_0_4"/>
<evidence type="ECO:0000313" key="1">
    <source>
        <dbReference type="EMBL" id="EEO30483.1"/>
    </source>
</evidence>
<accession>C3XBA7</accession>
<reference evidence="1 2" key="1">
    <citation type="submission" date="2009-02" db="EMBL/GenBank/DDBJ databases">
        <title>The Genome Sequence of Oxalobacter formigenes OXCC13.</title>
        <authorList>
            <consortium name="The Broad Institute Genome Sequencing Platform"/>
            <person name="Ward D."/>
            <person name="Young S.K."/>
            <person name="Kodira C.D."/>
            <person name="Zeng Q."/>
            <person name="Koehrsen M."/>
            <person name="Alvarado L."/>
            <person name="Berlin A."/>
            <person name="Borenstein D."/>
            <person name="Chen Z."/>
            <person name="Engels R."/>
            <person name="Freedman E."/>
            <person name="Gellesch M."/>
            <person name="Goldberg J."/>
            <person name="Griggs A."/>
            <person name="Gujja S."/>
            <person name="Heiman D."/>
            <person name="Hepburn T."/>
            <person name="Howarth C."/>
            <person name="Jen D."/>
            <person name="Larson L."/>
            <person name="Lewis B."/>
            <person name="Mehta T."/>
            <person name="Park D."/>
            <person name="Pearson M."/>
            <person name="Roberts A."/>
            <person name="Saif S."/>
            <person name="Shea T."/>
            <person name="Shenoy N."/>
            <person name="Sisk P."/>
            <person name="Stolte C."/>
            <person name="Sykes S."/>
            <person name="Walk T."/>
            <person name="White J."/>
            <person name="Yandava C."/>
            <person name="Allison M.J."/>
            <person name="Lander E."/>
            <person name="Nusbaum C."/>
            <person name="Galagan J."/>
            <person name="Birren B."/>
        </authorList>
    </citation>
    <scope>NUCLEOTIDE SEQUENCE [LARGE SCALE GENOMIC DNA]</scope>
    <source>
        <strain evidence="1 2">OXCC13</strain>
    </source>
</reference>
<gene>
    <name evidence="1" type="ORF">OFBG_01511</name>
</gene>
<name>C3XBA7_OXAFO</name>
<keyword evidence="2" id="KW-1185">Reference proteome</keyword>
<organism evidence="1 2">
    <name type="scientific">Oxalobacter formigenes OXCC13</name>
    <dbReference type="NCBI Taxonomy" id="556269"/>
    <lineage>
        <taxon>Bacteria</taxon>
        <taxon>Pseudomonadati</taxon>
        <taxon>Pseudomonadota</taxon>
        <taxon>Betaproteobacteria</taxon>
        <taxon>Burkholderiales</taxon>
        <taxon>Oxalobacteraceae</taxon>
        <taxon>Oxalobacter</taxon>
    </lineage>
</organism>
<dbReference type="AlphaFoldDB" id="C3XBA7"/>
<protein>
    <submittedName>
        <fullName evidence="1">Uncharacterized protein</fullName>
    </submittedName>
</protein>
<dbReference type="Proteomes" id="UP000005089">
    <property type="component" value="Unassembled WGS sequence"/>
</dbReference>
<sequence length="57" mass="7051">MRIHITFHNICCYISYAVKSNIYLFFYLPDSLLKNDWLIDEWQIEWIWNDPIEKAVQ</sequence>
<evidence type="ECO:0000313" key="2">
    <source>
        <dbReference type="Proteomes" id="UP000005089"/>
    </source>
</evidence>
<dbReference type="EMBL" id="GG658170">
    <property type="protein sequence ID" value="EEO30483.1"/>
    <property type="molecule type" value="Genomic_DNA"/>
</dbReference>